<accession>A0A5C7B7N8</accession>
<sequence length="99" mass="11472">MIIIANHIVAFVHAFEHIHTFKTTNENSFTLKFEKQSNFNEKCCFCDTFLSLDYSNLEFTNFHLLSFEFSATKVTAIKQAFISVVLFQKKSRSPPQLLS</sequence>
<reference evidence="2" key="1">
    <citation type="submission" date="2019-08" db="EMBL/GenBank/DDBJ databases">
        <title>Seonamhaeicola sediminis sp. nov., isolated from marine sediment.</title>
        <authorList>
            <person name="Cao W.R."/>
        </authorList>
    </citation>
    <scope>NUCLEOTIDE SEQUENCE [LARGE SCALE GENOMIC DNA]</scope>
    <source>
        <strain evidence="2">Gy8</strain>
    </source>
</reference>
<evidence type="ECO:0000313" key="1">
    <source>
        <dbReference type="EMBL" id="TXE13862.1"/>
    </source>
</evidence>
<keyword evidence="2" id="KW-1185">Reference proteome</keyword>
<organism evidence="1 2">
    <name type="scientific">Seonamhaeicola algicola</name>
    <dbReference type="NCBI Taxonomy" id="1719036"/>
    <lineage>
        <taxon>Bacteria</taxon>
        <taxon>Pseudomonadati</taxon>
        <taxon>Bacteroidota</taxon>
        <taxon>Flavobacteriia</taxon>
        <taxon>Flavobacteriales</taxon>
        <taxon>Flavobacteriaceae</taxon>
    </lineage>
</organism>
<dbReference type="EMBL" id="VOSC01000007">
    <property type="protein sequence ID" value="TXE13862.1"/>
    <property type="molecule type" value="Genomic_DNA"/>
</dbReference>
<dbReference type="AlphaFoldDB" id="A0A5C7B7N8"/>
<protein>
    <submittedName>
        <fullName evidence="1">Uncharacterized protein</fullName>
    </submittedName>
</protein>
<name>A0A5C7B7N8_9FLAO</name>
<dbReference type="RefSeq" id="WP_147130898.1">
    <property type="nucleotide sequence ID" value="NZ_VOSC01000007.1"/>
</dbReference>
<dbReference type="OrthoDB" id="1447131at2"/>
<proteinExistence type="predicted"/>
<evidence type="ECO:0000313" key="2">
    <source>
        <dbReference type="Proteomes" id="UP000321790"/>
    </source>
</evidence>
<dbReference type="Proteomes" id="UP000321790">
    <property type="component" value="Unassembled WGS sequence"/>
</dbReference>
<comment type="caution">
    <text evidence="1">The sequence shown here is derived from an EMBL/GenBank/DDBJ whole genome shotgun (WGS) entry which is preliminary data.</text>
</comment>
<gene>
    <name evidence="1" type="ORF">FUA26_01930</name>
</gene>